<evidence type="ECO:0000256" key="1">
    <source>
        <dbReference type="SAM" id="SignalP"/>
    </source>
</evidence>
<dbReference type="AlphaFoldDB" id="A0A0B7AJG0"/>
<name>A0A0B7AJG0_9EUPU</name>
<organism evidence="3">
    <name type="scientific">Arion vulgaris</name>
    <dbReference type="NCBI Taxonomy" id="1028688"/>
    <lineage>
        <taxon>Eukaryota</taxon>
        <taxon>Metazoa</taxon>
        <taxon>Spiralia</taxon>
        <taxon>Lophotrochozoa</taxon>
        <taxon>Mollusca</taxon>
        <taxon>Gastropoda</taxon>
        <taxon>Heterobranchia</taxon>
        <taxon>Euthyneura</taxon>
        <taxon>Panpulmonata</taxon>
        <taxon>Eupulmonata</taxon>
        <taxon>Stylommatophora</taxon>
        <taxon>Helicina</taxon>
        <taxon>Arionoidea</taxon>
        <taxon>Arionidae</taxon>
        <taxon>Arion</taxon>
    </lineage>
</organism>
<dbReference type="Gene3D" id="3.40.50.1820">
    <property type="entry name" value="alpha/beta hydrolase"/>
    <property type="match status" value="1"/>
</dbReference>
<proteinExistence type="predicted"/>
<dbReference type="PANTHER" id="PTHR11559">
    <property type="entry name" value="CARBOXYLESTERASE"/>
    <property type="match status" value="1"/>
</dbReference>
<reference evidence="3" key="1">
    <citation type="submission" date="2014-12" db="EMBL/GenBank/DDBJ databases">
        <title>Insight into the proteome of Arion vulgaris.</title>
        <authorList>
            <person name="Aradska J."/>
            <person name="Bulat T."/>
            <person name="Smidak R."/>
            <person name="Sarate P."/>
            <person name="Gangsoo J."/>
            <person name="Sialana F."/>
            <person name="Bilban M."/>
            <person name="Lubec G."/>
        </authorList>
    </citation>
    <scope>NUCLEOTIDE SEQUENCE</scope>
    <source>
        <tissue evidence="3">Skin</tissue>
    </source>
</reference>
<dbReference type="PROSITE" id="PS00941">
    <property type="entry name" value="CARBOXYLESTERASE_B_2"/>
    <property type="match status" value="1"/>
</dbReference>
<dbReference type="InterPro" id="IPR019819">
    <property type="entry name" value="Carboxylesterase_B_CS"/>
</dbReference>
<dbReference type="InterPro" id="IPR029058">
    <property type="entry name" value="AB_hydrolase_fold"/>
</dbReference>
<dbReference type="SUPFAM" id="SSF53474">
    <property type="entry name" value="alpha/beta-Hydrolases"/>
    <property type="match status" value="1"/>
</dbReference>
<feature type="domain" description="Carboxylesterase type B" evidence="2">
    <location>
        <begin position="29"/>
        <end position="289"/>
    </location>
</feature>
<dbReference type="EMBL" id="HACG01033331">
    <property type="protein sequence ID" value="CEK80196.1"/>
    <property type="molecule type" value="Transcribed_RNA"/>
</dbReference>
<protein>
    <recommendedName>
        <fullName evidence="2">Carboxylesterase type B domain-containing protein</fullName>
    </recommendedName>
</protein>
<feature type="signal peptide" evidence="1">
    <location>
        <begin position="1"/>
        <end position="19"/>
    </location>
</feature>
<evidence type="ECO:0000313" key="3">
    <source>
        <dbReference type="EMBL" id="CEK80196.1"/>
    </source>
</evidence>
<dbReference type="Pfam" id="PF00135">
    <property type="entry name" value="COesterase"/>
    <property type="match status" value="1"/>
</dbReference>
<evidence type="ECO:0000259" key="2">
    <source>
        <dbReference type="Pfam" id="PF00135"/>
    </source>
</evidence>
<keyword evidence="1" id="KW-0732">Signal</keyword>
<feature type="chain" id="PRO_5002111708" description="Carboxylesterase type B domain-containing protein" evidence="1">
    <location>
        <begin position="20"/>
        <end position="302"/>
    </location>
</feature>
<gene>
    <name evidence="3" type="primary">ORF119566</name>
</gene>
<sequence length="302" mass="32835">MMTISVTWLLLFIVSCVSSDSHDENTRIQVATPSGTFRGIIQQSLQSHSYAAFLGIPYALPPVGNLRFAKPEPYPHIDTVFDASTAAPSCVQSSRLNVSSYGQEDCLYLNVYVPLEENESIGNGDTFKKVFVFIHGGDWLTGSANQYVPGDMVALGDIIVVTFNYRLSWLGFLKGPTPELSGNQGIWDQLLALNWVRNNIRSFGGDPYDVTAGGHAMGAKSVSLLSIVPQAKTLFTKGIISSSSMFKDASTVGSSDDLLEILAKKVGCKESDHTKTIECLRNLPVESFLTPPDLSVAQIHHN</sequence>
<dbReference type="InterPro" id="IPR002018">
    <property type="entry name" value="CarbesteraseB"/>
</dbReference>
<accession>A0A0B7AJG0</accession>
<dbReference type="InterPro" id="IPR050309">
    <property type="entry name" value="Type-B_Carboxylest/Lipase"/>
</dbReference>